<sequence length="179" mass="20269">MPTDRRTTRTQNTLKSALYQLLQTHDLGAITVKSLVAVANTSRSTFYLHFDDIQDLYHHCVADIVDGLFERFETTYPNNGKASFTILTTQLTDYIDTQRHAMKTLEHVNGTNFIAQIKPRFIQKVLTFEQRDAANVTDYYTVVFSVTGIIGVLVDWLNAPEPAPKATIAHLLMTYIDAI</sequence>
<dbReference type="Pfam" id="PF00440">
    <property type="entry name" value="TetR_N"/>
    <property type="match status" value="1"/>
</dbReference>
<evidence type="ECO:0000259" key="3">
    <source>
        <dbReference type="PROSITE" id="PS50977"/>
    </source>
</evidence>
<dbReference type="Proteomes" id="UP000590460">
    <property type="component" value="Unassembled WGS sequence"/>
</dbReference>
<evidence type="ECO:0000313" key="5">
    <source>
        <dbReference type="Proteomes" id="UP000590460"/>
    </source>
</evidence>
<keyword evidence="1 2" id="KW-0238">DNA-binding</keyword>
<dbReference type="InterPro" id="IPR039532">
    <property type="entry name" value="TetR_C_Firmicutes"/>
</dbReference>
<dbReference type="InterPro" id="IPR001647">
    <property type="entry name" value="HTH_TetR"/>
</dbReference>
<name>A0A846ZHQ6_9LACO</name>
<evidence type="ECO:0000256" key="2">
    <source>
        <dbReference type="PROSITE-ProRule" id="PRU00335"/>
    </source>
</evidence>
<dbReference type="PROSITE" id="PS50977">
    <property type="entry name" value="HTH_TETR_2"/>
    <property type="match status" value="1"/>
</dbReference>
<proteinExistence type="predicted"/>
<dbReference type="Pfam" id="PF14278">
    <property type="entry name" value="TetR_C_8"/>
    <property type="match status" value="1"/>
</dbReference>
<dbReference type="GO" id="GO:0003677">
    <property type="term" value="F:DNA binding"/>
    <property type="evidence" value="ECO:0007669"/>
    <property type="project" value="UniProtKB-UniRule"/>
</dbReference>
<dbReference type="AlphaFoldDB" id="A0A846ZHQ6"/>
<comment type="caution">
    <text evidence="4">The sequence shown here is derived from an EMBL/GenBank/DDBJ whole genome shotgun (WGS) entry which is preliminary data.</text>
</comment>
<feature type="DNA-binding region" description="H-T-H motif" evidence="2">
    <location>
        <begin position="31"/>
        <end position="50"/>
    </location>
</feature>
<feature type="domain" description="HTH tetR-type" evidence="3">
    <location>
        <begin position="8"/>
        <end position="68"/>
    </location>
</feature>
<dbReference type="RefSeq" id="WP_168677219.1">
    <property type="nucleotide sequence ID" value="NZ_BPKV01000006.1"/>
</dbReference>
<organism evidence="4 5">
    <name type="scientific">Leuconostoc holzapfelii</name>
    <dbReference type="NCBI Taxonomy" id="434464"/>
    <lineage>
        <taxon>Bacteria</taxon>
        <taxon>Bacillati</taxon>
        <taxon>Bacillota</taxon>
        <taxon>Bacilli</taxon>
        <taxon>Lactobacillales</taxon>
        <taxon>Lactobacillaceae</taxon>
        <taxon>Leuconostoc</taxon>
    </lineage>
</organism>
<evidence type="ECO:0000256" key="1">
    <source>
        <dbReference type="ARBA" id="ARBA00023125"/>
    </source>
</evidence>
<dbReference type="EMBL" id="JAAXPO010000006">
    <property type="protein sequence ID" value="NKZ18802.1"/>
    <property type="molecule type" value="Genomic_DNA"/>
</dbReference>
<accession>A0A846ZHQ6</accession>
<dbReference type="InterPro" id="IPR050624">
    <property type="entry name" value="HTH-type_Tx_Regulator"/>
</dbReference>
<dbReference type="InterPro" id="IPR009057">
    <property type="entry name" value="Homeodomain-like_sf"/>
</dbReference>
<dbReference type="SUPFAM" id="SSF46689">
    <property type="entry name" value="Homeodomain-like"/>
    <property type="match status" value="1"/>
</dbReference>
<evidence type="ECO:0000313" key="4">
    <source>
        <dbReference type="EMBL" id="NKZ18802.1"/>
    </source>
</evidence>
<dbReference type="PANTHER" id="PTHR43479">
    <property type="entry name" value="ACREF/ENVCD OPERON REPRESSOR-RELATED"/>
    <property type="match status" value="1"/>
</dbReference>
<dbReference type="Gene3D" id="1.10.357.10">
    <property type="entry name" value="Tetracycline Repressor, domain 2"/>
    <property type="match status" value="1"/>
</dbReference>
<gene>
    <name evidence="4" type="ORF">HF966_06385</name>
</gene>
<protein>
    <submittedName>
        <fullName evidence="4">TetR/AcrR family transcriptional regulator</fullName>
    </submittedName>
</protein>
<dbReference type="PANTHER" id="PTHR43479:SF7">
    <property type="entry name" value="TETR-FAMILY TRANSCRIPTIONAL REGULATOR"/>
    <property type="match status" value="1"/>
</dbReference>
<reference evidence="4 5" key="1">
    <citation type="submission" date="2020-04" db="EMBL/GenBank/DDBJ databases">
        <title>MicrobeNet Type strains.</title>
        <authorList>
            <person name="Nicholson A.C."/>
        </authorList>
    </citation>
    <scope>NUCLEOTIDE SEQUENCE [LARGE SCALE GENOMIC DNA]</scope>
    <source>
        <strain evidence="4 5">CCUG 54536</strain>
    </source>
</reference>